<dbReference type="STRING" id="1302690.BUE76_03320"/>
<feature type="domain" description="Peptidase M16 C-terminal" evidence="2">
    <location>
        <begin position="191"/>
        <end position="364"/>
    </location>
</feature>
<dbReference type="RefSeq" id="WP_073045392.1">
    <property type="nucleotide sequence ID" value="NZ_FQUO01000013.1"/>
</dbReference>
<keyword evidence="4" id="KW-1185">Reference proteome</keyword>
<dbReference type="AlphaFoldDB" id="A0A1M5FAH6"/>
<dbReference type="EMBL" id="FQUO01000013">
    <property type="protein sequence ID" value="SHF88534.1"/>
    <property type="molecule type" value="Genomic_DNA"/>
</dbReference>
<evidence type="ECO:0000313" key="3">
    <source>
        <dbReference type="EMBL" id="SHF88534.1"/>
    </source>
</evidence>
<gene>
    <name evidence="3" type="ORF">SAMN05444008_113113</name>
</gene>
<dbReference type="GO" id="GO:0046872">
    <property type="term" value="F:metal ion binding"/>
    <property type="evidence" value="ECO:0007669"/>
    <property type="project" value="InterPro"/>
</dbReference>
<evidence type="ECO:0000259" key="2">
    <source>
        <dbReference type="Pfam" id="PF05193"/>
    </source>
</evidence>
<dbReference type="OrthoDB" id="9811314at2"/>
<dbReference type="SUPFAM" id="SSF63411">
    <property type="entry name" value="LuxS/MPP-like metallohydrolase"/>
    <property type="match status" value="2"/>
</dbReference>
<dbReference type="PANTHER" id="PTHR11851">
    <property type="entry name" value="METALLOPROTEASE"/>
    <property type="match status" value="1"/>
</dbReference>
<organism evidence="3 4">
    <name type="scientific">Cnuella takakiae</name>
    <dbReference type="NCBI Taxonomy" id="1302690"/>
    <lineage>
        <taxon>Bacteria</taxon>
        <taxon>Pseudomonadati</taxon>
        <taxon>Bacteroidota</taxon>
        <taxon>Chitinophagia</taxon>
        <taxon>Chitinophagales</taxon>
        <taxon>Chitinophagaceae</taxon>
        <taxon>Cnuella</taxon>
    </lineage>
</organism>
<sequence>MEKIHPQTLNRTQPPRIKDAVEFDLHLKSYEKFTLDNGIEVYAVDAGAEEVMQIEWVFYAGNWFEQKNLVAASANFLLKNGTSTKTAFEINEHFEYYGAYLNRTCYNETASVSMHTLSKHLEHLLPVVKELITDSVFPQEELDTYRQNMQQRLRVNLKKGDFVANRLIDVYLYGEEHPYGKYAKSEDFDALTREEILQFYKEYYQEGRLVIFVAGKLPANTFELLNKSFGDLKTRPVEVSPILALPAAEKKYRVTNDASGVQGAIRIAQPFPNRHHPDFMKVQVLNNLFGGFFGSRLMSNIREDKGYTYGIYSYLQNHIQQSAWVISTEAGRDVSEATVQEVYNEMERLRKEPVGAEELLLVQNYMMGSILGDLDGPFHIIGRWKNIILNNLEGQFFYDQINTIKNVSAEELQALANRYLQPELFYELVVV</sequence>
<dbReference type="InterPro" id="IPR011249">
    <property type="entry name" value="Metalloenz_LuxS/M16"/>
</dbReference>
<evidence type="ECO:0000313" key="4">
    <source>
        <dbReference type="Proteomes" id="UP000184368"/>
    </source>
</evidence>
<dbReference type="InterPro" id="IPR011765">
    <property type="entry name" value="Pept_M16_N"/>
</dbReference>
<dbReference type="Gene3D" id="3.30.830.10">
    <property type="entry name" value="Metalloenzyme, LuxS/M16 peptidase-like"/>
    <property type="match status" value="2"/>
</dbReference>
<accession>A0A1M5FAH6</accession>
<proteinExistence type="predicted"/>
<dbReference type="Pfam" id="PF00675">
    <property type="entry name" value="Peptidase_M16"/>
    <property type="match status" value="1"/>
</dbReference>
<dbReference type="Pfam" id="PF05193">
    <property type="entry name" value="Peptidase_M16_C"/>
    <property type="match status" value="1"/>
</dbReference>
<reference evidence="3 4" key="1">
    <citation type="submission" date="2016-11" db="EMBL/GenBank/DDBJ databases">
        <authorList>
            <person name="Jaros S."/>
            <person name="Januszkiewicz K."/>
            <person name="Wedrychowicz H."/>
        </authorList>
    </citation>
    <scope>NUCLEOTIDE SEQUENCE [LARGE SCALE GENOMIC DNA]</scope>
    <source>
        <strain evidence="3 4">DSM 26897</strain>
    </source>
</reference>
<dbReference type="InterPro" id="IPR050361">
    <property type="entry name" value="MPP/UQCRC_Complex"/>
</dbReference>
<dbReference type="Proteomes" id="UP000184368">
    <property type="component" value="Unassembled WGS sequence"/>
</dbReference>
<feature type="domain" description="Peptidase M16 N-terminal" evidence="1">
    <location>
        <begin position="77"/>
        <end position="156"/>
    </location>
</feature>
<dbReference type="PANTHER" id="PTHR11851:SF224">
    <property type="entry name" value="PROCESSING PROTEASE"/>
    <property type="match status" value="1"/>
</dbReference>
<evidence type="ECO:0000259" key="1">
    <source>
        <dbReference type="Pfam" id="PF00675"/>
    </source>
</evidence>
<protein>
    <submittedName>
        <fullName evidence="3">Predicted Zn-dependent peptidase</fullName>
    </submittedName>
</protein>
<name>A0A1M5FAH6_9BACT</name>
<dbReference type="InterPro" id="IPR007863">
    <property type="entry name" value="Peptidase_M16_C"/>
</dbReference>